<feature type="domain" description="M23ase beta-sheet core" evidence="3">
    <location>
        <begin position="159"/>
        <end position="251"/>
    </location>
</feature>
<dbReference type="Proteomes" id="UP000664357">
    <property type="component" value="Unassembled WGS sequence"/>
</dbReference>
<dbReference type="InterPro" id="IPR016047">
    <property type="entry name" value="M23ase_b-sheet_dom"/>
</dbReference>
<evidence type="ECO:0000259" key="3">
    <source>
        <dbReference type="Pfam" id="PF01551"/>
    </source>
</evidence>
<keyword evidence="2" id="KW-0472">Membrane</keyword>
<dbReference type="Pfam" id="PF01551">
    <property type="entry name" value="Peptidase_M23"/>
    <property type="match status" value="1"/>
</dbReference>
<name>A0ABV0EXA1_9ENTE</name>
<dbReference type="PANTHER" id="PTHR21666">
    <property type="entry name" value="PEPTIDASE-RELATED"/>
    <property type="match status" value="1"/>
</dbReference>
<dbReference type="SUPFAM" id="SSF51261">
    <property type="entry name" value="Duplicated hybrid motif"/>
    <property type="match status" value="1"/>
</dbReference>
<dbReference type="InterPro" id="IPR050570">
    <property type="entry name" value="Cell_wall_metabolism_enzyme"/>
</dbReference>
<feature type="transmembrane region" description="Helical" evidence="2">
    <location>
        <begin position="65"/>
        <end position="83"/>
    </location>
</feature>
<dbReference type="RefSeq" id="WP_207705356.1">
    <property type="nucleotide sequence ID" value="NZ_JAFREL020000008.1"/>
</dbReference>
<protein>
    <recommendedName>
        <fullName evidence="3">M23ase beta-sheet core domain-containing protein</fullName>
    </recommendedName>
</protein>
<accession>A0ABV0EXA1</accession>
<reference evidence="4 5" key="1">
    <citation type="submission" date="2021-03" db="EMBL/GenBank/DDBJ databases">
        <authorList>
            <person name="Gilmore M.S."/>
            <person name="Schwartzman J."/>
            <person name="Van Tyne D."/>
            <person name="Martin M."/>
            <person name="Earl A.M."/>
            <person name="Manson A.L."/>
            <person name="Straub T."/>
            <person name="Salamzade R."/>
            <person name="Saavedra J."/>
            <person name="Lebreton F."/>
            <person name="Prichula J."/>
            <person name="Schaufler K."/>
            <person name="Gaca A."/>
            <person name="Sgardioli B."/>
            <person name="Wagenaar J."/>
            <person name="Strong T."/>
        </authorList>
    </citation>
    <scope>NUCLEOTIDE SEQUENCE [LARGE SCALE GENOMIC DNA]</scope>
    <source>
        <strain evidence="4 5">665A</strain>
    </source>
</reference>
<evidence type="ECO:0000256" key="1">
    <source>
        <dbReference type="SAM" id="MobiDB-lite"/>
    </source>
</evidence>
<evidence type="ECO:0000313" key="5">
    <source>
        <dbReference type="Proteomes" id="UP000664357"/>
    </source>
</evidence>
<feature type="region of interest" description="Disordered" evidence="1">
    <location>
        <begin position="236"/>
        <end position="255"/>
    </location>
</feature>
<organism evidence="4 5">
    <name type="scientific">Candidatus Enterococcus ferrettii</name>
    <dbReference type="NCBI Taxonomy" id="2815324"/>
    <lineage>
        <taxon>Bacteria</taxon>
        <taxon>Bacillati</taxon>
        <taxon>Bacillota</taxon>
        <taxon>Bacilli</taxon>
        <taxon>Lactobacillales</taxon>
        <taxon>Enterococcaceae</taxon>
        <taxon>Enterococcus</taxon>
    </lineage>
</organism>
<dbReference type="PANTHER" id="PTHR21666:SF285">
    <property type="entry name" value="M23 FAMILY METALLOPEPTIDASE"/>
    <property type="match status" value="1"/>
</dbReference>
<keyword evidence="5" id="KW-1185">Reference proteome</keyword>
<dbReference type="CDD" id="cd12797">
    <property type="entry name" value="M23_peptidase"/>
    <property type="match status" value="1"/>
</dbReference>
<gene>
    <name evidence="4" type="ORF">JZO67_005250</name>
</gene>
<dbReference type="InterPro" id="IPR011055">
    <property type="entry name" value="Dup_hybrid_motif"/>
</dbReference>
<dbReference type="EMBL" id="JAFREL020000008">
    <property type="protein sequence ID" value="MEO1773266.1"/>
    <property type="molecule type" value="Genomic_DNA"/>
</dbReference>
<evidence type="ECO:0000256" key="2">
    <source>
        <dbReference type="SAM" id="Phobius"/>
    </source>
</evidence>
<evidence type="ECO:0000313" key="4">
    <source>
        <dbReference type="EMBL" id="MEO1773266.1"/>
    </source>
</evidence>
<proteinExistence type="predicted"/>
<feature type="transmembrane region" description="Helical" evidence="2">
    <location>
        <begin position="39"/>
        <end position="58"/>
    </location>
</feature>
<comment type="caution">
    <text evidence="4">The sequence shown here is derived from an EMBL/GenBank/DDBJ whole genome shotgun (WGS) entry which is preliminary data.</text>
</comment>
<sequence length="289" mass="32068">MIRRIGSRNFIWIVLLAVLAGSLFFGNLISAYSWAFIKLVQPIIGLFLFLIILLLLIFRKKSRNLAMCISLLLSVLTISPILVTMNKIAIPYPANVNRTKPALTVAFPFEKDTIVGWGGNKMAENIPHAMWASERWAYDLVMEPYEVGTSELSDYGIYDQTVLSPVEGIVVVAKDTEQDIPAGTEEFVTIEGNHVYIKVKETGTYILLNHLKKGSVLVEVGDEITVGQKLGRIGNSGSTSEPHLHIHHQRQNPNDVPYPVLAEGLPLYFSIDGKSEMPVKGTKIEIPVP</sequence>
<reference evidence="4 5" key="2">
    <citation type="submission" date="2024-02" db="EMBL/GenBank/DDBJ databases">
        <title>The Genome Sequence of Enterococcus sp. DIV0159.</title>
        <authorList>
            <person name="Earl A."/>
            <person name="Manson A."/>
            <person name="Gilmore M."/>
            <person name="Sanders J."/>
            <person name="Shea T."/>
            <person name="Howe W."/>
            <person name="Livny J."/>
            <person name="Cuomo C."/>
            <person name="Neafsey D."/>
            <person name="Birren B."/>
        </authorList>
    </citation>
    <scope>NUCLEOTIDE SEQUENCE [LARGE SCALE GENOMIC DNA]</scope>
    <source>
        <strain evidence="4 5">665A</strain>
    </source>
</reference>
<keyword evidence="2" id="KW-1133">Transmembrane helix</keyword>
<feature type="transmembrane region" description="Helical" evidence="2">
    <location>
        <begin position="12"/>
        <end position="33"/>
    </location>
</feature>
<keyword evidence="2" id="KW-0812">Transmembrane</keyword>
<dbReference type="Gene3D" id="2.70.70.10">
    <property type="entry name" value="Glucose Permease (Domain IIA)"/>
    <property type="match status" value="1"/>
</dbReference>